<protein>
    <recommendedName>
        <fullName evidence="11">SRP54-type proteins GTP-binding domain-containing protein</fullName>
    </recommendedName>
</protein>
<dbReference type="Proteomes" id="UP000226192">
    <property type="component" value="Unassembled WGS sequence"/>
</dbReference>
<comment type="similarity">
    <text evidence="10">Belongs to the GLYK kinase family.</text>
</comment>
<dbReference type="EMBL" id="NJET01000228">
    <property type="protein sequence ID" value="PHH59208.1"/>
    <property type="molecule type" value="Genomic_DNA"/>
</dbReference>
<keyword evidence="6" id="KW-0418">Kinase</keyword>
<evidence type="ECO:0000256" key="1">
    <source>
        <dbReference type="ARBA" id="ARBA00004123"/>
    </source>
</evidence>
<keyword evidence="4" id="KW-0808">Transferase</keyword>
<evidence type="ECO:0000259" key="11">
    <source>
        <dbReference type="Pfam" id="PF00448"/>
    </source>
</evidence>
<dbReference type="FunFam" id="3.40.50.300:FF:001691">
    <property type="entry name" value="Probable ATP-dependent kinase TDA10"/>
    <property type="match status" value="1"/>
</dbReference>
<evidence type="ECO:0000256" key="10">
    <source>
        <dbReference type="ARBA" id="ARBA00061312"/>
    </source>
</evidence>
<evidence type="ECO:0000256" key="4">
    <source>
        <dbReference type="ARBA" id="ARBA00022679"/>
    </source>
</evidence>
<dbReference type="STRING" id="1399860.A0A2C5XE18"/>
<dbReference type="SUPFAM" id="SSF52540">
    <property type="entry name" value="P-loop containing nucleoside triphosphate hydrolases"/>
    <property type="match status" value="1"/>
</dbReference>
<keyword evidence="9" id="KW-0539">Nucleus</keyword>
<dbReference type="GO" id="GO:0016301">
    <property type="term" value="F:kinase activity"/>
    <property type="evidence" value="ECO:0007669"/>
    <property type="project" value="UniProtKB-KW"/>
</dbReference>
<evidence type="ECO:0000256" key="6">
    <source>
        <dbReference type="ARBA" id="ARBA00022777"/>
    </source>
</evidence>
<dbReference type="OrthoDB" id="347435at2759"/>
<comment type="caution">
    <text evidence="12">The sequence shown here is derived from an EMBL/GenBank/DDBJ whole genome shotgun (WGS) entry which is preliminary data.</text>
</comment>
<sequence length="298" mass="33070">MSDRIETVPLCLDFILGHLHARETAGQSRPLVVGINGVQGVGKTTLVTSLAQRLEQRGICAVVCSIDDFYLTHEEQLAVARENPDNALLQHRGQPGTHDLPLLRSVLSSLCEGKPTLLPRYDKSAFHGQGDRFPSSASIPTNQPGTPSARVLLLEGWCIGFRALSPNQLAARYASPSRTLQAHSLQHLLLVNHKLEAYDFLTKLLDLFVHIDTSDLSNVYAWRQQQEDSLREQSGDAHAGMTREQVVCFVNAYYPAYELYTNGLRAGLFAHCQDCHLRIVLDSNRRVETVDYVRASAA</sequence>
<keyword evidence="5" id="KW-0547">Nucleotide-binding</keyword>
<dbReference type="GO" id="GO:0005634">
    <property type="term" value="C:nucleus"/>
    <property type="evidence" value="ECO:0007669"/>
    <property type="project" value="UniProtKB-SubCell"/>
</dbReference>
<keyword evidence="8" id="KW-0342">GTP-binding</keyword>
<organism evidence="12 13">
    <name type="scientific">Ophiocordyceps australis</name>
    <dbReference type="NCBI Taxonomy" id="1399860"/>
    <lineage>
        <taxon>Eukaryota</taxon>
        <taxon>Fungi</taxon>
        <taxon>Dikarya</taxon>
        <taxon>Ascomycota</taxon>
        <taxon>Pezizomycotina</taxon>
        <taxon>Sordariomycetes</taxon>
        <taxon>Hypocreomycetidae</taxon>
        <taxon>Hypocreales</taxon>
        <taxon>Ophiocordycipitaceae</taxon>
        <taxon>Ophiocordyceps</taxon>
    </lineage>
</organism>
<evidence type="ECO:0000256" key="2">
    <source>
        <dbReference type="ARBA" id="ARBA00004496"/>
    </source>
</evidence>
<dbReference type="InterPro" id="IPR027417">
    <property type="entry name" value="P-loop_NTPase"/>
</dbReference>
<dbReference type="Gene3D" id="3.40.50.300">
    <property type="entry name" value="P-loop containing nucleotide triphosphate hydrolases"/>
    <property type="match status" value="1"/>
</dbReference>
<reference evidence="12 13" key="1">
    <citation type="submission" date="2017-06" db="EMBL/GenBank/DDBJ databases">
        <title>Ant-infecting Ophiocordyceps genomes reveal a high diversity of potential behavioral manipulation genes and a possible major role for enterotoxins.</title>
        <authorList>
            <person name="De Bekker C."/>
            <person name="Evans H.C."/>
            <person name="Brachmann A."/>
            <person name="Hughes D.P."/>
        </authorList>
    </citation>
    <scope>NUCLEOTIDE SEQUENCE [LARGE SCALE GENOMIC DNA]</scope>
    <source>
        <strain evidence="12 13">Map64</strain>
    </source>
</reference>
<evidence type="ECO:0000256" key="9">
    <source>
        <dbReference type="ARBA" id="ARBA00023242"/>
    </source>
</evidence>
<comment type="subcellular location">
    <subcellularLocation>
        <location evidence="2">Cytoplasm</location>
    </subcellularLocation>
    <subcellularLocation>
        <location evidence="1">Nucleus</location>
    </subcellularLocation>
</comment>
<evidence type="ECO:0000256" key="3">
    <source>
        <dbReference type="ARBA" id="ARBA00022490"/>
    </source>
</evidence>
<name>A0A2C5XE18_9HYPO</name>
<evidence type="ECO:0000256" key="7">
    <source>
        <dbReference type="ARBA" id="ARBA00022840"/>
    </source>
</evidence>
<proteinExistence type="inferred from homology"/>
<evidence type="ECO:0000313" key="13">
    <source>
        <dbReference type="Proteomes" id="UP000226192"/>
    </source>
</evidence>
<gene>
    <name evidence="12" type="ORF">CDD81_3563</name>
</gene>
<accession>A0A2C5XE18</accession>
<evidence type="ECO:0000256" key="5">
    <source>
        <dbReference type="ARBA" id="ARBA00022741"/>
    </source>
</evidence>
<keyword evidence="13" id="KW-1185">Reference proteome</keyword>
<dbReference type="GO" id="GO:0005525">
    <property type="term" value="F:GTP binding"/>
    <property type="evidence" value="ECO:0007669"/>
    <property type="project" value="UniProtKB-KW"/>
</dbReference>
<dbReference type="InterPro" id="IPR000897">
    <property type="entry name" value="SRP54_GTPase_dom"/>
</dbReference>
<dbReference type="GO" id="GO:0005737">
    <property type="term" value="C:cytoplasm"/>
    <property type="evidence" value="ECO:0007669"/>
    <property type="project" value="UniProtKB-SubCell"/>
</dbReference>
<dbReference type="PANTHER" id="PTHR10285">
    <property type="entry name" value="URIDINE KINASE"/>
    <property type="match status" value="1"/>
</dbReference>
<feature type="domain" description="SRP54-type proteins GTP-binding" evidence="11">
    <location>
        <begin position="32"/>
        <end position="85"/>
    </location>
</feature>
<evidence type="ECO:0000313" key="12">
    <source>
        <dbReference type="EMBL" id="PHH59208.1"/>
    </source>
</evidence>
<dbReference type="GO" id="GO:0006614">
    <property type="term" value="P:SRP-dependent cotranslational protein targeting to membrane"/>
    <property type="evidence" value="ECO:0007669"/>
    <property type="project" value="InterPro"/>
</dbReference>
<keyword evidence="7" id="KW-0067">ATP-binding</keyword>
<keyword evidence="3" id="KW-0963">Cytoplasm</keyword>
<evidence type="ECO:0000256" key="8">
    <source>
        <dbReference type="ARBA" id="ARBA00023134"/>
    </source>
</evidence>
<dbReference type="AlphaFoldDB" id="A0A2C5XE18"/>
<dbReference type="Pfam" id="PF00448">
    <property type="entry name" value="SRP54"/>
    <property type="match status" value="1"/>
</dbReference>
<dbReference type="GO" id="GO:0005524">
    <property type="term" value="F:ATP binding"/>
    <property type="evidence" value="ECO:0007669"/>
    <property type="project" value="UniProtKB-KW"/>
</dbReference>